<dbReference type="Proteomes" id="UP000221011">
    <property type="component" value="Chromosome"/>
</dbReference>
<evidence type="ECO:0000256" key="1">
    <source>
        <dbReference type="SAM" id="MobiDB-lite"/>
    </source>
</evidence>
<sequence length="135" mass="13736">MLSRARTTWCPLVGVLLVVLGLFCAPAAAARAAGPTAAVAKESLPTRSAEAVGAAHVAEGREAPGCGKGGQHDAEQRPASPPRPSSAYELLPALVQAHGTSGSWGADQAVLDLHPVRGPPELEPPSPVDLSILRV</sequence>
<evidence type="ECO:0000313" key="3">
    <source>
        <dbReference type="EMBL" id="ATL28897.1"/>
    </source>
</evidence>
<gene>
    <name evidence="3" type="ORF">KY5_3879c</name>
</gene>
<reference evidence="3 4" key="1">
    <citation type="submission" date="2017-08" db="EMBL/GenBank/DDBJ databases">
        <title>Complete Genome Sequence of Streptomyces formicae KY5, the formicamycin producer.</title>
        <authorList>
            <person name="Holmes N.A."/>
            <person name="Devine R."/>
            <person name="Qin Z."/>
            <person name="Seipke R.F."/>
            <person name="Wilkinson B."/>
            <person name="Hutchings M.I."/>
        </authorList>
    </citation>
    <scope>NUCLEOTIDE SEQUENCE [LARGE SCALE GENOMIC DNA]</scope>
    <source>
        <strain evidence="3 4">KY5</strain>
    </source>
</reference>
<evidence type="ECO:0008006" key="5">
    <source>
        <dbReference type="Google" id="ProtNLM"/>
    </source>
</evidence>
<dbReference type="RefSeq" id="WP_159072558.1">
    <property type="nucleotide sequence ID" value="NZ_CP022685.1"/>
</dbReference>
<proteinExistence type="predicted"/>
<dbReference type="AlphaFoldDB" id="A0A291QBN1"/>
<evidence type="ECO:0000256" key="2">
    <source>
        <dbReference type="SAM" id="SignalP"/>
    </source>
</evidence>
<protein>
    <recommendedName>
        <fullName evidence="5">Secreted protein</fullName>
    </recommendedName>
</protein>
<dbReference type="EMBL" id="CP022685">
    <property type="protein sequence ID" value="ATL28897.1"/>
    <property type="molecule type" value="Genomic_DNA"/>
</dbReference>
<accession>A0A291QBN1</accession>
<feature type="chain" id="PRO_5039672128" description="Secreted protein" evidence="2">
    <location>
        <begin position="30"/>
        <end position="135"/>
    </location>
</feature>
<keyword evidence="2" id="KW-0732">Signal</keyword>
<feature type="signal peptide" evidence="2">
    <location>
        <begin position="1"/>
        <end position="29"/>
    </location>
</feature>
<name>A0A291QBN1_9ACTN</name>
<keyword evidence="4" id="KW-1185">Reference proteome</keyword>
<dbReference type="KEGG" id="sfk:KY5_3879c"/>
<feature type="region of interest" description="Disordered" evidence="1">
    <location>
        <begin position="59"/>
        <end position="86"/>
    </location>
</feature>
<evidence type="ECO:0000313" key="4">
    <source>
        <dbReference type="Proteomes" id="UP000221011"/>
    </source>
</evidence>
<feature type="compositionally biased region" description="Pro residues" evidence="1">
    <location>
        <begin position="117"/>
        <end position="127"/>
    </location>
</feature>
<organism evidence="3 4">
    <name type="scientific">Streptomyces formicae</name>
    <dbReference type="NCBI Taxonomy" id="1616117"/>
    <lineage>
        <taxon>Bacteria</taxon>
        <taxon>Bacillati</taxon>
        <taxon>Actinomycetota</taxon>
        <taxon>Actinomycetes</taxon>
        <taxon>Kitasatosporales</taxon>
        <taxon>Streptomycetaceae</taxon>
        <taxon>Streptomyces</taxon>
    </lineage>
</organism>
<feature type="region of interest" description="Disordered" evidence="1">
    <location>
        <begin position="116"/>
        <end position="135"/>
    </location>
</feature>